<protein>
    <submittedName>
        <fullName evidence="1">Uncharacterized protein</fullName>
    </submittedName>
</protein>
<sequence length="68" mass="7520">MRRQRPSSSIFSKGVSRVSGFGVVDMRSRGFSARSSQINNVGSIDQALMQSMEQKLKWLRLGCVVSPS</sequence>
<reference evidence="1" key="1">
    <citation type="submission" date="2019-12" db="EMBL/GenBank/DDBJ databases">
        <title>Genome sequencing and annotation of Brassica cretica.</title>
        <authorList>
            <person name="Studholme D.J."/>
            <person name="Sarris P.F."/>
        </authorList>
    </citation>
    <scope>NUCLEOTIDE SEQUENCE</scope>
    <source>
        <strain evidence="1">PFS-102/07</strain>
        <tissue evidence="1">Leaf</tissue>
    </source>
</reference>
<evidence type="ECO:0000313" key="1">
    <source>
        <dbReference type="EMBL" id="KAF2561781.1"/>
    </source>
</evidence>
<organism evidence="1">
    <name type="scientific">Brassica cretica</name>
    <name type="common">Mustard</name>
    <dbReference type="NCBI Taxonomy" id="69181"/>
    <lineage>
        <taxon>Eukaryota</taxon>
        <taxon>Viridiplantae</taxon>
        <taxon>Streptophyta</taxon>
        <taxon>Embryophyta</taxon>
        <taxon>Tracheophyta</taxon>
        <taxon>Spermatophyta</taxon>
        <taxon>Magnoliopsida</taxon>
        <taxon>eudicotyledons</taxon>
        <taxon>Gunneridae</taxon>
        <taxon>Pentapetalae</taxon>
        <taxon>rosids</taxon>
        <taxon>malvids</taxon>
        <taxon>Brassicales</taxon>
        <taxon>Brassicaceae</taxon>
        <taxon>Brassiceae</taxon>
        <taxon>Brassica</taxon>
    </lineage>
</organism>
<gene>
    <name evidence="1" type="ORF">F2Q70_00017208</name>
</gene>
<proteinExistence type="predicted"/>
<dbReference type="EMBL" id="QGKY02001250">
    <property type="protein sequence ID" value="KAF2561781.1"/>
    <property type="molecule type" value="Genomic_DNA"/>
</dbReference>
<comment type="caution">
    <text evidence="1">The sequence shown here is derived from an EMBL/GenBank/DDBJ whole genome shotgun (WGS) entry which is preliminary data.</text>
</comment>
<dbReference type="AlphaFoldDB" id="A0A8S9HRX7"/>
<name>A0A8S9HRX7_BRACR</name>
<accession>A0A8S9HRX7</accession>